<evidence type="ECO:0000313" key="1">
    <source>
        <dbReference type="EMBL" id="SDT75034.1"/>
    </source>
</evidence>
<dbReference type="Proteomes" id="UP000198688">
    <property type="component" value="Chromosome I"/>
</dbReference>
<sequence length="106" mass="11605">MERCSVGKRSGDLEALSELLRIIRRRVPDVVAATFETSDQDYVGFVLTGVELRTQDDAVQFDPEGLDALAEETWPLTSAIGWDGVMGEDKYGHARVSLASGEGSWT</sequence>
<keyword evidence="2" id="KW-1185">Reference proteome</keyword>
<accession>A0A1H2CXE9</accession>
<name>A0A1H2CXE9_9ACTN</name>
<organism evidence="1 2">
    <name type="scientific">Actinoplanes derwentensis</name>
    <dbReference type="NCBI Taxonomy" id="113562"/>
    <lineage>
        <taxon>Bacteria</taxon>
        <taxon>Bacillati</taxon>
        <taxon>Actinomycetota</taxon>
        <taxon>Actinomycetes</taxon>
        <taxon>Micromonosporales</taxon>
        <taxon>Micromonosporaceae</taxon>
        <taxon>Actinoplanes</taxon>
    </lineage>
</organism>
<dbReference type="STRING" id="113562.SAMN04489716_7173"/>
<evidence type="ECO:0000313" key="2">
    <source>
        <dbReference type="Proteomes" id="UP000198688"/>
    </source>
</evidence>
<dbReference type="EMBL" id="LT629758">
    <property type="protein sequence ID" value="SDT75034.1"/>
    <property type="molecule type" value="Genomic_DNA"/>
</dbReference>
<reference evidence="1 2" key="1">
    <citation type="submission" date="2016-10" db="EMBL/GenBank/DDBJ databases">
        <authorList>
            <person name="de Groot N.N."/>
        </authorList>
    </citation>
    <scope>NUCLEOTIDE SEQUENCE [LARGE SCALE GENOMIC DNA]</scope>
    <source>
        <strain evidence="1 2">DSM 43941</strain>
    </source>
</reference>
<dbReference type="AlphaFoldDB" id="A0A1H2CXE9"/>
<proteinExistence type="predicted"/>
<gene>
    <name evidence="1" type="ORF">SAMN04489716_7173</name>
</gene>
<protein>
    <submittedName>
        <fullName evidence="1">Uncharacterized protein</fullName>
    </submittedName>
</protein>